<name>A0AB33VD93_RALSU</name>
<evidence type="ECO:0000313" key="2">
    <source>
        <dbReference type="EMBL" id="EAP72790.1"/>
    </source>
</evidence>
<gene>
    <name evidence="2" type="ORF">RRSL_02430</name>
</gene>
<comment type="caution">
    <text evidence="2">The sequence shown here is derived from an EMBL/GenBank/DDBJ whole genome shotgun (WGS) entry which is preliminary data.</text>
</comment>
<accession>A0AB33VD93</accession>
<dbReference type="Pfam" id="PF10109">
    <property type="entry name" value="Phage_TAC_7"/>
    <property type="match status" value="1"/>
</dbReference>
<sequence length="108" mass="11804">MAQKLNLKRPLAFGKVTVSHLTFRDYATAEDYLSFDKRGGVAQRIALIASLTGTDEELVKKLHGIDYRRAEKMADAIIEADEDEAEEPAAESGEAPPEDEAAAAARKK</sequence>
<proteinExistence type="predicted"/>
<feature type="compositionally biased region" description="Acidic residues" evidence="1">
    <location>
        <begin position="79"/>
        <end position="89"/>
    </location>
</feature>
<dbReference type="AlphaFoldDB" id="A0AB33VD93"/>
<reference evidence="2 3" key="1">
    <citation type="journal article" date="2006" name="Mol. Plant Microbe Interact.">
        <title>Identification of open reading frames unique to a select agent: Ralstonia solanacearum race 3 biovar 2.</title>
        <authorList>
            <person name="Gabriel D.W."/>
            <person name="Allen C."/>
            <person name="Schell M."/>
            <person name="Denny T.P."/>
            <person name="Greenberg J.T."/>
            <person name="Duan Y.P."/>
            <person name="Flores-Cruz Z."/>
            <person name="Huang Q."/>
            <person name="Clifford J.M."/>
            <person name="Presting G."/>
            <person name="Gonzalez E.T."/>
            <person name="Reddy J."/>
            <person name="Elphinstone J."/>
            <person name="Swanson J."/>
            <person name="Yao J."/>
            <person name="Mulholland V."/>
            <person name="Liu L."/>
            <person name="Farmerie W."/>
            <person name="Patnaikuni M."/>
            <person name="Balogh B."/>
            <person name="Norman D."/>
            <person name="Alvarez A."/>
            <person name="Castillo J.A."/>
            <person name="Jones J."/>
            <person name="Saddler G."/>
            <person name="Walunas T."/>
            <person name="Zhukov A."/>
            <person name="Mikhailova N."/>
        </authorList>
    </citation>
    <scope>NUCLEOTIDE SEQUENCE [LARGE SCALE GENOMIC DNA]</scope>
    <source>
        <strain evidence="2 3">UW551</strain>
    </source>
</reference>
<dbReference type="RefSeq" id="WP_003263600.1">
    <property type="nucleotide sequence ID" value="NZ_AAKL01000024.1"/>
</dbReference>
<dbReference type="EMBL" id="AAKL01000024">
    <property type="protein sequence ID" value="EAP72790.1"/>
    <property type="molecule type" value="Genomic_DNA"/>
</dbReference>
<evidence type="ECO:0000256" key="1">
    <source>
        <dbReference type="SAM" id="MobiDB-lite"/>
    </source>
</evidence>
<feature type="region of interest" description="Disordered" evidence="1">
    <location>
        <begin position="79"/>
        <end position="108"/>
    </location>
</feature>
<organism evidence="2 3">
    <name type="scientific">Ralstonia solanacearum (strain UW551)</name>
    <dbReference type="NCBI Taxonomy" id="342110"/>
    <lineage>
        <taxon>Bacteria</taxon>
        <taxon>Pseudomonadati</taxon>
        <taxon>Pseudomonadota</taxon>
        <taxon>Betaproteobacteria</taxon>
        <taxon>Burkholderiales</taxon>
        <taxon>Burkholderiaceae</taxon>
        <taxon>Ralstonia</taxon>
        <taxon>Ralstonia solanacearum species complex</taxon>
    </lineage>
</organism>
<dbReference type="Proteomes" id="UP000005933">
    <property type="component" value="Unassembled WGS sequence"/>
</dbReference>
<evidence type="ECO:0008006" key="4">
    <source>
        <dbReference type="Google" id="ProtNLM"/>
    </source>
</evidence>
<evidence type="ECO:0000313" key="3">
    <source>
        <dbReference type="Proteomes" id="UP000005933"/>
    </source>
</evidence>
<protein>
    <recommendedName>
        <fullName evidence="4">Phage tail assembly protein</fullName>
    </recommendedName>
</protein>
<dbReference type="InterPro" id="IPR019289">
    <property type="entry name" value="Phage_tail_E/E"/>
</dbReference>